<organism evidence="3 4">
    <name type="scientific">Roseimaritima multifibrata</name>
    <dbReference type="NCBI Taxonomy" id="1930274"/>
    <lineage>
        <taxon>Bacteria</taxon>
        <taxon>Pseudomonadati</taxon>
        <taxon>Planctomycetota</taxon>
        <taxon>Planctomycetia</taxon>
        <taxon>Pirellulales</taxon>
        <taxon>Pirellulaceae</taxon>
        <taxon>Roseimaritima</taxon>
    </lineage>
</organism>
<dbReference type="InterPro" id="IPR058624">
    <property type="entry name" value="MdtA-like_HH"/>
</dbReference>
<dbReference type="KEGG" id="rml:FF011L_48570"/>
<dbReference type="Gene3D" id="1.10.287.470">
    <property type="entry name" value="Helix hairpin bin"/>
    <property type="match status" value="1"/>
</dbReference>
<proteinExistence type="predicted"/>
<dbReference type="OrthoDB" id="9778236at2"/>
<dbReference type="PANTHER" id="PTHR30438">
    <property type="entry name" value="36 KDA ANTIGEN-RELATED"/>
    <property type="match status" value="1"/>
</dbReference>
<sequence length="336" mass="36930">MKMLKTIRWIAFLAALSVTGYFGWQFYLSQQPEPLPEGIVSGNGRIEAVQVDISTKFAGRIEEVSVREGDLVQPGQVIARMDTSELDASLAQSQARLAEVEQSVDQALANIAKSESDVDLAKKQVSRAEKLISNNAMSEAEYDTTVNTLAVAQANLGATKAALRTQQFAVKAAEAQVKQIETQLDDAVLYSPVQGRVLYRLAETGEVLSAGGKVLTILDLTDIYMEIYLPADAAVRTPIGAEARVVFDVAPEYAARAKVTFVSPEAQFTPKQVETLDERDKLMFRVKVQLPPERVKPYLERIKTGIRGVAYVKVNSEAEWPDFLGRPFPEVPPETP</sequence>
<dbReference type="Proteomes" id="UP000320672">
    <property type="component" value="Chromosome"/>
</dbReference>
<dbReference type="Gene3D" id="2.40.50.100">
    <property type="match status" value="1"/>
</dbReference>
<dbReference type="GO" id="GO:0005886">
    <property type="term" value="C:plasma membrane"/>
    <property type="evidence" value="ECO:0007669"/>
    <property type="project" value="TreeGrafter"/>
</dbReference>
<protein>
    <submittedName>
        <fullName evidence="3">Multidrug resistance protein MdtA</fullName>
    </submittedName>
</protein>
<dbReference type="SUPFAM" id="SSF111369">
    <property type="entry name" value="HlyD-like secretion proteins"/>
    <property type="match status" value="1"/>
</dbReference>
<dbReference type="Gene3D" id="2.40.30.170">
    <property type="match status" value="1"/>
</dbReference>
<evidence type="ECO:0000313" key="3">
    <source>
        <dbReference type="EMBL" id="QDS96053.1"/>
    </source>
</evidence>
<keyword evidence="1" id="KW-0175">Coiled coil</keyword>
<reference evidence="3 4" key="1">
    <citation type="submission" date="2019-02" db="EMBL/GenBank/DDBJ databases">
        <title>Deep-cultivation of Planctomycetes and their phenomic and genomic characterization uncovers novel biology.</title>
        <authorList>
            <person name="Wiegand S."/>
            <person name="Jogler M."/>
            <person name="Boedeker C."/>
            <person name="Pinto D."/>
            <person name="Vollmers J."/>
            <person name="Rivas-Marin E."/>
            <person name="Kohn T."/>
            <person name="Peeters S.H."/>
            <person name="Heuer A."/>
            <person name="Rast P."/>
            <person name="Oberbeckmann S."/>
            <person name="Bunk B."/>
            <person name="Jeske O."/>
            <person name="Meyerdierks A."/>
            <person name="Storesund J.E."/>
            <person name="Kallscheuer N."/>
            <person name="Luecker S."/>
            <person name="Lage O.M."/>
            <person name="Pohl T."/>
            <person name="Merkel B.J."/>
            <person name="Hornburger P."/>
            <person name="Mueller R.-W."/>
            <person name="Bruemmer F."/>
            <person name="Labrenz M."/>
            <person name="Spormann A.M."/>
            <person name="Op den Camp H."/>
            <person name="Overmann J."/>
            <person name="Amann R."/>
            <person name="Jetten M.S.M."/>
            <person name="Mascher T."/>
            <person name="Medema M.H."/>
            <person name="Devos D.P."/>
            <person name="Kaster A.-K."/>
            <person name="Ovreas L."/>
            <person name="Rohde M."/>
            <person name="Galperin M.Y."/>
            <person name="Jogler C."/>
        </authorList>
    </citation>
    <scope>NUCLEOTIDE SEQUENCE [LARGE SCALE GENOMIC DNA]</scope>
    <source>
        <strain evidence="3 4">FF011L</strain>
    </source>
</reference>
<dbReference type="Pfam" id="PF25876">
    <property type="entry name" value="HH_MFP_RND"/>
    <property type="match status" value="1"/>
</dbReference>
<dbReference type="PANTHER" id="PTHR30438:SF2">
    <property type="entry name" value="MEMBRANE PROTEIN"/>
    <property type="match status" value="1"/>
</dbReference>
<evidence type="ECO:0000259" key="2">
    <source>
        <dbReference type="Pfam" id="PF25876"/>
    </source>
</evidence>
<dbReference type="EMBL" id="CP036262">
    <property type="protein sequence ID" value="QDS96053.1"/>
    <property type="molecule type" value="Genomic_DNA"/>
</dbReference>
<evidence type="ECO:0000313" key="4">
    <source>
        <dbReference type="Proteomes" id="UP000320672"/>
    </source>
</evidence>
<gene>
    <name evidence="3" type="primary">mdtA_4</name>
    <name evidence="3" type="ORF">FF011L_48570</name>
</gene>
<feature type="domain" description="Multidrug resistance protein MdtA-like alpha-helical hairpin" evidence="2">
    <location>
        <begin position="105"/>
        <end position="185"/>
    </location>
</feature>
<accession>A0A517MMD9</accession>
<dbReference type="AlphaFoldDB" id="A0A517MMD9"/>
<name>A0A517MMD9_9BACT</name>
<keyword evidence="4" id="KW-1185">Reference proteome</keyword>
<evidence type="ECO:0000256" key="1">
    <source>
        <dbReference type="SAM" id="Coils"/>
    </source>
</evidence>
<feature type="coiled-coil region" evidence="1">
    <location>
        <begin position="90"/>
        <end position="131"/>
    </location>
</feature>